<dbReference type="AlphaFoldDB" id="Q2H1Z0"/>
<evidence type="ECO:0000256" key="1">
    <source>
        <dbReference type="ARBA" id="ARBA00004167"/>
    </source>
</evidence>
<keyword evidence="8" id="KW-1185">Reference proteome</keyword>
<feature type="compositionally biased region" description="Low complexity" evidence="5">
    <location>
        <begin position="649"/>
        <end position="661"/>
    </location>
</feature>
<evidence type="ECO:0008006" key="9">
    <source>
        <dbReference type="Google" id="ProtNLM"/>
    </source>
</evidence>
<dbReference type="CDD" id="cd12087">
    <property type="entry name" value="TM_EGFR-like"/>
    <property type="match status" value="1"/>
</dbReference>
<name>Q2H1Z0_CHAGB</name>
<dbReference type="PANTHER" id="PTHR15549">
    <property type="entry name" value="PAIRED IMMUNOGLOBULIN-LIKE TYPE 2 RECEPTOR"/>
    <property type="match status" value="1"/>
</dbReference>
<dbReference type="Proteomes" id="UP000001056">
    <property type="component" value="Unassembled WGS sequence"/>
</dbReference>
<comment type="subcellular location">
    <subcellularLocation>
        <location evidence="1">Membrane</location>
        <topology evidence="1">Single-pass membrane protein</topology>
    </subcellularLocation>
</comment>
<proteinExistence type="predicted"/>
<feature type="region of interest" description="Disordered" evidence="5">
    <location>
        <begin position="497"/>
        <end position="574"/>
    </location>
</feature>
<accession>Q2H1Z0</accession>
<evidence type="ECO:0000256" key="6">
    <source>
        <dbReference type="SAM" id="Phobius"/>
    </source>
</evidence>
<keyword evidence="4 6" id="KW-0472">Membrane</keyword>
<keyword evidence="2 6" id="KW-0812">Transmembrane</keyword>
<keyword evidence="3 6" id="KW-1133">Transmembrane helix</keyword>
<dbReference type="InParanoid" id="Q2H1Z0"/>
<feature type="compositionally biased region" description="Gly residues" evidence="5">
    <location>
        <begin position="727"/>
        <end position="742"/>
    </location>
</feature>
<feature type="region of interest" description="Disordered" evidence="5">
    <location>
        <begin position="649"/>
        <end position="675"/>
    </location>
</feature>
<feature type="compositionally biased region" description="Low complexity" evidence="5">
    <location>
        <begin position="418"/>
        <end position="457"/>
    </location>
</feature>
<dbReference type="EMBL" id="CH408032">
    <property type="protein sequence ID" value="EAQ87587.1"/>
    <property type="molecule type" value="Genomic_DNA"/>
</dbReference>
<dbReference type="OrthoDB" id="5386093at2759"/>
<gene>
    <name evidence="7" type="ORF">CHGG_04206</name>
</gene>
<sequence length="742" mass="76669">MVWSYGKRKDTQWQCGETIGATELHNGNCRGNPPGLRSPNQLARLQKVCGRLLAAVPVGFVRAVIVGEAGDGGTFRAQGFPPPHNSPKPLDDKQASQRDSIQGVVWAIQSGRQRQRQRQRQRANVQNVKVGVLRQNFSRDDTERCEQPIQVALSSVSEPLVVGFRSQASRNSEHDMPTILLRRACIETPGLEPGFPKREPLLNLHHRAAARFYNDDPAPLCLPLPHSSHSALFSSLAVYFVWQTPEPTITLPHHVLNVVSWPIQPTPPPGSDLFAYRRRQLDDSFNTICGYVNGDLELPATCGSGSHCVVDTEHNVVGCCPNGAPSCTAGVFTGCVDQNSGAQTEVNPYVFSCTGAAVCYMNEYEGGFSQYGCGTASDMAATVQNSASGMTAPLNRPTVTVSYTEGISTLSEPTTLGTASSRASSTTARSSATPASASSDSTTSAAPTESVDAAAPPATDTAYRTGAIVGGTIGGLAVAIALVALVFFFLRRRNANIRQGPGPGGYRGKVISPPQPGGGTGFAALANDDHDAFETGPAGSVLDQHQQHEYQPQYHPQQQQQQPPMSTNPSAATAAAAAAAAAGAAASAPPGTANRSMLPPLSTGPPMPFQSEVSPVEHHDLDTPLAYSHSALSGAAAASGSAALSSAGAASVSSYPPSSSGGLSGDGGQQNMNAAGMGQQGGYGYGQGPAAYAGGSGLMMGMSPLLLSRGAERHLESDQVPLTSMAGLGGGGGGIGGGGTGD</sequence>
<reference evidence="8" key="1">
    <citation type="journal article" date="2015" name="Genome Announc.">
        <title>Draft genome sequence of the cellulolytic fungus Chaetomium globosum.</title>
        <authorList>
            <person name="Cuomo C.A."/>
            <person name="Untereiner W.A."/>
            <person name="Ma L.-J."/>
            <person name="Grabherr M."/>
            <person name="Birren B.W."/>
        </authorList>
    </citation>
    <scope>NUCLEOTIDE SEQUENCE [LARGE SCALE GENOMIC DNA]</scope>
    <source>
        <strain evidence="8">ATCC 6205 / CBS 148.51 / DSM 1962 / NBRC 6347 / NRRL 1970</strain>
    </source>
</reference>
<dbReference type="GO" id="GO:0071944">
    <property type="term" value="C:cell periphery"/>
    <property type="evidence" value="ECO:0007669"/>
    <property type="project" value="UniProtKB-ARBA"/>
</dbReference>
<evidence type="ECO:0000256" key="5">
    <source>
        <dbReference type="SAM" id="MobiDB-lite"/>
    </source>
</evidence>
<protein>
    <recommendedName>
        <fullName evidence="9">Mid2 domain-containing protein</fullName>
    </recommendedName>
</protein>
<evidence type="ECO:0000313" key="7">
    <source>
        <dbReference type="EMBL" id="EAQ87587.1"/>
    </source>
</evidence>
<dbReference type="RefSeq" id="XP_001223420.1">
    <property type="nucleotide sequence ID" value="XM_001223419.1"/>
</dbReference>
<feature type="region of interest" description="Disordered" evidence="5">
    <location>
        <begin position="587"/>
        <end position="616"/>
    </location>
</feature>
<evidence type="ECO:0000256" key="4">
    <source>
        <dbReference type="ARBA" id="ARBA00023136"/>
    </source>
</evidence>
<dbReference type="GeneID" id="4392344"/>
<organism evidence="7 8">
    <name type="scientific">Chaetomium globosum (strain ATCC 6205 / CBS 148.51 / DSM 1962 / NBRC 6347 / NRRL 1970)</name>
    <name type="common">Soil fungus</name>
    <dbReference type="NCBI Taxonomy" id="306901"/>
    <lineage>
        <taxon>Eukaryota</taxon>
        <taxon>Fungi</taxon>
        <taxon>Dikarya</taxon>
        <taxon>Ascomycota</taxon>
        <taxon>Pezizomycotina</taxon>
        <taxon>Sordariomycetes</taxon>
        <taxon>Sordariomycetidae</taxon>
        <taxon>Sordariales</taxon>
        <taxon>Chaetomiaceae</taxon>
        <taxon>Chaetomium</taxon>
    </lineage>
</organism>
<feature type="region of interest" description="Disordered" evidence="5">
    <location>
        <begin position="722"/>
        <end position="742"/>
    </location>
</feature>
<evidence type="ECO:0000256" key="2">
    <source>
        <dbReference type="ARBA" id="ARBA00022692"/>
    </source>
</evidence>
<evidence type="ECO:0000256" key="3">
    <source>
        <dbReference type="ARBA" id="ARBA00022989"/>
    </source>
</evidence>
<feature type="region of interest" description="Disordered" evidence="5">
    <location>
        <begin position="75"/>
        <end position="97"/>
    </location>
</feature>
<dbReference type="HOGENOM" id="CLU_374267_0_0_1"/>
<dbReference type="InterPro" id="IPR051694">
    <property type="entry name" value="Immunoregulatory_rcpt-like"/>
</dbReference>
<evidence type="ECO:0000313" key="8">
    <source>
        <dbReference type="Proteomes" id="UP000001056"/>
    </source>
</evidence>
<dbReference type="GO" id="GO:0016020">
    <property type="term" value="C:membrane"/>
    <property type="evidence" value="ECO:0007669"/>
    <property type="project" value="UniProtKB-SubCell"/>
</dbReference>
<feature type="transmembrane region" description="Helical" evidence="6">
    <location>
        <begin position="467"/>
        <end position="490"/>
    </location>
</feature>
<dbReference type="eggNOG" id="ENOG502STIU">
    <property type="taxonomic scope" value="Eukaryota"/>
</dbReference>
<dbReference type="PANTHER" id="PTHR15549:SF26">
    <property type="entry name" value="AXIAL BUDDING PATTERN PROTEIN 2-RELATED"/>
    <property type="match status" value="1"/>
</dbReference>
<feature type="compositionally biased region" description="Low complexity" evidence="5">
    <location>
        <begin position="549"/>
        <end position="574"/>
    </location>
</feature>
<feature type="region of interest" description="Disordered" evidence="5">
    <location>
        <begin position="411"/>
        <end position="457"/>
    </location>
</feature>
<dbReference type="VEuPathDB" id="FungiDB:CHGG_04206"/>